<dbReference type="STRING" id="585531.HMPREF0063_11434"/>
<gene>
    <name evidence="3" type="ORF">HMPREF0063_11434</name>
</gene>
<dbReference type="GO" id="GO:0006171">
    <property type="term" value="P:cAMP biosynthetic process"/>
    <property type="evidence" value="ECO:0007669"/>
    <property type="project" value="TreeGrafter"/>
</dbReference>
<sequence>MNRSELREELVALLLQDELRYTTAQVAERGGVGPEQAQRLWRALGFPDPGETVAFGDADVRAIRSVQAGIEQGVLEDDTTVRLTRALGQTMAKLADWEVSTLIDQLERDVGAGRAGSRLERATWLAQHAAPVFEELMLHVWRRHLAAAAARLEALGAADEELLSMQMTVGFADLSRFTSLSNSLDDNDLAALVERFEERCADLITAQGGRVIKTLGDAILYVSPDPCGATRTALDLVAQVGSRDDLPAIRVGLATGSVISRLGDVFGPPVNLAARLSHVARSNRVLVDDDTAATLGQEFEQRALPPRPLRGFGNVSPITVSQRRGFRTR</sequence>
<protein>
    <submittedName>
        <fullName evidence="3">Adenylate/guanylate cyclase catalytic domain protein</fullName>
    </submittedName>
</protein>
<keyword evidence="4" id="KW-1185">Reference proteome</keyword>
<comment type="similarity">
    <text evidence="1">Belongs to the adenylyl cyclase class-3 family.</text>
</comment>
<dbReference type="OrthoDB" id="310836at2"/>
<dbReference type="eggNOG" id="COG2114">
    <property type="taxonomic scope" value="Bacteria"/>
</dbReference>
<feature type="domain" description="Guanylate cyclase" evidence="2">
    <location>
        <begin position="168"/>
        <end position="277"/>
    </location>
</feature>
<dbReference type="AlphaFoldDB" id="E2SBM5"/>
<dbReference type="SUPFAM" id="SSF55073">
    <property type="entry name" value="Nucleotide cyclase"/>
    <property type="match status" value="1"/>
</dbReference>
<proteinExistence type="inferred from homology"/>
<dbReference type="PANTHER" id="PTHR43081">
    <property type="entry name" value="ADENYLATE CYCLASE, TERMINAL-DIFFERENTIATION SPECIFIC-RELATED"/>
    <property type="match status" value="1"/>
</dbReference>
<dbReference type="PANTHER" id="PTHR43081:SF19">
    <property type="entry name" value="PH-SENSITIVE ADENYLATE CYCLASE RV1264"/>
    <property type="match status" value="1"/>
</dbReference>
<dbReference type="RefSeq" id="WP_007078455.1">
    <property type="nucleotide sequence ID" value="NZ_CM001024.1"/>
</dbReference>
<dbReference type="InterPro" id="IPR029787">
    <property type="entry name" value="Nucleotide_cyclase"/>
</dbReference>
<organism evidence="3 4">
    <name type="scientific">Aeromicrobium marinum DSM 15272</name>
    <dbReference type="NCBI Taxonomy" id="585531"/>
    <lineage>
        <taxon>Bacteria</taxon>
        <taxon>Bacillati</taxon>
        <taxon>Actinomycetota</taxon>
        <taxon>Actinomycetes</taxon>
        <taxon>Propionibacteriales</taxon>
        <taxon>Nocardioidaceae</taxon>
        <taxon>Aeromicrobium</taxon>
    </lineage>
</organism>
<dbReference type="GO" id="GO:0035556">
    <property type="term" value="P:intracellular signal transduction"/>
    <property type="evidence" value="ECO:0007669"/>
    <property type="project" value="InterPro"/>
</dbReference>
<dbReference type="SMART" id="SM00044">
    <property type="entry name" value="CYCc"/>
    <property type="match status" value="1"/>
</dbReference>
<dbReference type="HOGENOM" id="CLU_043761_2_0_11"/>
<evidence type="ECO:0000259" key="2">
    <source>
        <dbReference type="PROSITE" id="PS50125"/>
    </source>
</evidence>
<evidence type="ECO:0000256" key="1">
    <source>
        <dbReference type="ARBA" id="ARBA00005381"/>
    </source>
</evidence>
<evidence type="ECO:0000313" key="4">
    <source>
        <dbReference type="Proteomes" id="UP000003111"/>
    </source>
</evidence>
<name>E2SBM5_9ACTN</name>
<accession>E2SBM5</accession>
<dbReference type="InterPro" id="IPR001054">
    <property type="entry name" value="A/G_cyclase"/>
</dbReference>
<dbReference type="Pfam" id="PF00211">
    <property type="entry name" value="Guanylate_cyc"/>
    <property type="match status" value="1"/>
</dbReference>
<dbReference type="EMBL" id="ACLF03000004">
    <property type="protein sequence ID" value="EFQ83771.1"/>
    <property type="molecule type" value="Genomic_DNA"/>
</dbReference>
<dbReference type="CDD" id="cd07302">
    <property type="entry name" value="CHD"/>
    <property type="match status" value="1"/>
</dbReference>
<dbReference type="Gene3D" id="3.30.70.1230">
    <property type="entry name" value="Nucleotide cyclase"/>
    <property type="match status" value="1"/>
</dbReference>
<dbReference type="Proteomes" id="UP000003111">
    <property type="component" value="Unassembled WGS sequence"/>
</dbReference>
<comment type="caution">
    <text evidence="3">The sequence shown here is derived from an EMBL/GenBank/DDBJ whole genome shotgun (WGS) entry which is preliminary data.</text>
</comment>
<evidence type="ECO:0000313" key="3">
    <source>
        <dbReference type="EMBL" id="EFQ83771.1"/>
    </source>
</evidence>
<dbReference type="GO" id="GO:0004016">
    <property type="term" value="F:adenylate cyclase activity"/>
    <property type="evidence" value="ECO:0007669"/>
    <property type="project" value="UniProtKB-ARBA"/>
</dbReference>
<dbReference type="PROSITE" id="PS50125">
    <property type="entry name" value="GUANYLATE_CYCLASE_2"/>
    <property type="match status" value="1"/>
</dbReference>
<reference evidence="3" key="1">
    <citation type="submission" date="2010-08" db="EMBL/GenBank/DDBJ databases">
        <authorList>
            <person name="Muzny D."/>
            <person name="Qin X."/>
            <person name="Buhay C."/>
            <person name="Dugan-Rocha S."/>
            <person name="Ding Y."/>
            <person name="Chen G."/>
            <person name="Hawes A."/>
            <person name="Holder M."/>
            <person name="Jhangiani S."/>
            <person name="Johnson A."/>
            <person name="Khan Z."/>
            <person name="Li Z."/>
            <person name="Liu W."/>
            <person name="Liu X."/>
            <person name="Perez L."/>
            <person name="Shen H."/>
            <person name="Wang Q."/>
            <person name="Watt J."/>
            <person name="Xi L."/>
            <person name="Xin Y."/>
            <person name="Zhou J."/>
            <person name="Deng J."/>
            <person name="Jiang H."/>
            <person name="Liu Y."/>
            <person name="Qu J."/>
            <person name="Song X.-Z."/>
            <person name="Zhang L."/>
            <person name="Villasana D."/>
            <person name="Johnson A."/>
            <person name="Liu J."/>
            <person name="Liyanage D."/>
            <person name="Lorensuhewa L."/>
            <person name="Robinson T."/>
            <person name="Song A."/>
            <person name="Song B.-B."/>
            <person name="Dinh H."/>
            <person name="Thornton R."/>
            <person name="Coyle M."/>
            <person name="Francisco L."/>
            <person name="Jackson L."/>
            <person name="Javaid M."/>
            <person name="Korchina V."/>
            <person name="Kovar C."/>
            <person name="Mata R."/>
            <person name="Mathew T."/>
            <person name="Ngo R."/>
            <person name="Nguyen L."/>
            <person name="Nguyen N."/>
            <person name="Okwuonu G."/>
            <person name="Ongeri F."/>
            <person name="Pham C."/>
            <person name="Simmons D."/>
            <person name="Wilczek-Boney K."/>
            <person name="Hale W."/>
            <person name="Jakkamsetti A."/>
            <person name="Pham P."/>
            <person name="Ruth R."/>
            <person name="San Lucas F."/>
            <person name="Warren J."/>
            <person name="Zhang J."/>
            <person name="Zhao Z."/>
            <person name="Zhou C."/>
            <person name="Zhu D."/>
            <person name="Lee S."/>
            <person name="Bess C."/>
            <person name="Blankenburg K."/>
            <person name="Forbes L."/>
            <person name="Fu Q."/>
            <person name="Gubbala S."/>
            <person name="Hirani K."/>
            <person name="Jayaseelan J.C."/>
            <person name="Lara F."/>
            <person name="Munidasa M."/>
            <person name="Palculict T."/>
            <person name="Patil S."/>
            <person name="Pu L.-L."/>
            <person name="Saada N."/>
            <person name="Tang L."/>
            <person name="Weissenberger G."/>
            <person name="Zhu Y."/>
            <person name="Hemphill L."/>
            <person name="Shang Y."/>
            <person name="Youmans B."/>
            <person name="Ayvaz T."/>
            <person name="Ross M."/>
            <person name="Santibanez J."/>
            <person name="Aqrawi P."/>
            <person name="Gross S."/>
            <person name="Joshi V."/>
            <person name="Fowler G."/>
            <person name="Nazareth L."/>
            <person name="Reid J."/>
            <person name="Worley K."/>
            <person name="Petrosino J."/>
            <person name="Highlander S."/>
            <person name="Gibbs R."/>
        </authorList>
    </citation>
    <scope>NUCLEOTIDE SEQUENCE [LARGE SCALE GENOMIC DNA]</scope>
    <source>
        <strain evidence="3">DSM 15272</strain>
    </source>
</reference>
<dbReference type="InterPro" id="IPR050697">
    <property type="entry name" value="Adenylyl/Guanylyl_Cyclase_3/4"/>
</dbReference>